<name>A0A1S4AGA4_TOBAC</name>
<dbReference type="CDD" id="cd00303">
    <property type="entry name" value="retropepsin_like"/>
    <property type="match status" value="1"/>
</dbReference>
<dbReference type="PaxDb" id="4097-A0A1S4AGA4"/>
<protein>
    <submittedName>
        <fullName evidence="1">Uncharacterized protein</fullName>
    </submittedName>
</protein>
<dbReference type="OrthoDB" id="2919534at2759"/>
<proteinExistence type="predicted"/>
<dbReference type="KEGG" id="nta:107797367"/>
<evidence type="ECO:0000313" key="1">
    <source>
        <dbReference type="RefSeq" id="XP_016475735.1"/>
    </source>
</evidence>
<dbReference type="RefSeq" id="XP_016475735.1">
    <property type="nucleotide sequence ID" value="XM_016620249.1"/>
</dbReference>
<dbReference type="OMA" id="LAINMIF"/>
<dbReference type="AlphaFoldDB" id="A0A1S4AGA4"/>
<reference evidence="1" key="1">
    <citation type="submission" date="2025-08" db="UniProtKB">
        <authorList>
            <consortium name="RefSeq"/>
        </authorList>
    </citation>
    <scope>IDENTIFICATION</scope>
</reference>
<sequence>MSLQEKEVSGARDSTYPRLPDYKFNISTVELVSTVRNIKEVQFPKPIRSDPSQRDSNLWCEYHGTHDHRTGDCRYLREEVATLLNNDHLREFLSNRAKNNYHRSRDNAEPSKIAEDSPRLAINMIFGGNEINGITFSAAKKTKISVTHNKRLWEVIEDDITITEGDTDGLLLPHNDTLVISLNVLDFKIKRVLVDLGSSTNIIQWRMLEQAKLTGSIILATKLLAGFNLANMATRGEILLPTNTEGVTNTTLFEVVDGDMGHNIILGRPWIHEMKDVPSIYHQLLKFPTPEGIK</sequence>
<gene>
    <name evidence="1" type="primary">LOC107797367</name>
</gene>
<accession>A0A1S4AGA4</accession>
<organism evidence="1">
    <name type="scientific">Nicotiana tabacum</name>
    <name type="common">Common tobacco</name>
    <dbReference type="NCBI Taxonomy" id="4097"/>
    <lineage>
        <taxon>Eukaryota</taxon>
        <taxon>Viridiplantae</taxon>
        <taxon>Streptophyta</taxon>
        <taxon>Embryophyta</taxon>
        <taxon>Tracheophyta</taxon>
        <taxon>Spermatophyta</taxon>
        <taxon>Magnoliopsida</taxon>
        <taxon>eudicotyledons</taxon>
        <taxon>Gunneridae</taxon>
        <taxon>Pentapetalae</taxon>
        <taxon>asterids</taxon>
        <taxon>lamiids</taxon>
        <taxon>Solanales</taxon>
        <taxon>Solanaceae</taxon>
        <taxon>Nicotianoideae</taxon>
        <taxon>Nicotianeae</taxon>
        <taxon>Nicotiana</taxon>
    </lineage>
</organism>
<dbReference type="InterPro" id="IPR021109">
    <property type="entry name" value="Peptidase_aspartic_dom_sf"/>
</dbReference>
<dbReference type="PANTHER" id="PTHR33240">
    <property type="entry name" value="OS08G0508500 PROTEIN"/>
    <property type="match status" value="1"/>
</dbReference>
<dbReference type="PANTHER" id="PTHR33240:SF8">
    <property type="entry name" value="OS03G0439900 PROTEIN"/>
    <property type="match status" value="1"/>
</dbReference>
<dbReference type="Gene3D" id="2.40.70.10">
    <property type="entry name" value="Acid Proteases"/>
    <property type="match status" value="1"/>
</dbReference>